<keyword evidence="3" id="KW-0713">Self-incompatibility</keyword>
<protein>
    <recommendedName>
        <fullName evidence="9">S-protein homolog</fullName>
    </recommendedName>
</protein>
<accession>A0AAN9JZ82</accession>
<comment type="caution">
    <text evidence="7">The sequence shown here is derived from an EMBL/GenBank/DDBJ whole genome shotgun (WGS) entry which is preliminary data.</text>
</comment>
<dbReference type="Proteomes" id="UP001367508">
    <property type="component" value="Unassembled WGS sequence"/>
</dbReference>
<evidence type="ECO:0000256" key="5">
    <source>
        <dbReference type="ARBA" id="ARBA00022729"/>
    </source>
</evidence>
<sequence length="159" mass="17886">MGINITSYGGGKRFLNVWLFVMLMFVTVSSGSNPVWNELLHPKLTVKITSKIAGEIVRVKCISSENDIKGGFLDSASPQPFTFDVELKFLTTIRYNCLLSQNGSEIGQFLGFRSGSYCEKGCTWEIYPNYALRISSRHGYVNQTYKPIGSPDDHDYDYS</sequence>
<comment type="similarity">
    <text evidence="2">Belongs to the plant self-incompatibility (S1) protein family.</text>
</comment>
<keyword evidence="6" id="KW-0472">Membrane</keyword>
<dbReference type="GO" id="GO:0060320">
    <property type="term" value="P:rejection of self pollen"/>
    <property type="evidence" value="ECO:0007669"/>
    <property type="project" value="UniProtKB-KW"/>
</dbReference>
<keyword evidence="6" id="KW-1133">Transmembrane helix</keyword>
<dbReference type="EMBL" id="JAYMYQ010000010">
    <property type="protein sequence ID" value="KAK7306931.1"/>
    <property type="molecule type" value="Genomic_DNA"/>
</dbReference>
<comment type="subcellular location">
    <subcellularLocation>
        <location evidence="1">Secreted</location>
    </subcellularLocation>
</comment>
<keyword evidence="5" id="KW-0732">Signal</keyword>
<gene>
    <name evidence="7" type="ORF">VNO77_39569</name>
</gene>
<evidence type="ECO:0000256" key="4">
    <source>
        <dbReference type="ARBA" id="ARBA00022525"/>
    </source>
</evidence>
<dbReference type="AlphaFoldDB" id="A0AAN9JZ82"/>
<dbReference type="Pfam" id="PF05938">
    <property type="entry name" value="Self-incomp_S1"/>
    <property type="match status" value="1"/>
</dbReference>
<feature type="transmembrane region" description="Helical" evidence="6">
    <location>
        <begin position="17"/>
        <end position="36"/>
    </location>
</feature>
<dbReference type="GO" id="GO:0005576">
    <property type="term" value="C:extracellular region"/>
    <property type="evidence" value="ECO:0007669"/>
    <property type="project" value="UniProtKB-SubCell"/>
</dbReference>
<evidence type="ECO:0000256" key="1">
    <source>
        <dbReference type="ARBA" id="ARBA00004613"/>
    </source>
</evidence>
<keyword evidence="6" id="KW-0812">Transmembrane</keyword>
<evidence type="ECO:0000256" key="2">
    <source>
        <dbReference type="ARBA" id="ARBA00005581"/>
    </source>
</evidence>
<dbReference type="InterPro" id="IPR010264">
    <property type="entry name" value="Self-incomp_S1"/>
</dbReference>
<evidence type="ECO:0000313" key="7">
    <source>
        <dbReference type="EMBL" id="KAK7306931.1"/>
    </source>
</evidence>
<name>A0AAN9JZ82_CANGL</name>
<evidence type="ECO:0000313" key="8">
    <source>
        <dbReference type="Proteomes" id="UP001367508"/>
    </source>
</evidence>
<reference evidence="7 8" key="1">
    <citation type="submission" date="2024-01" db="EMBL/GenBank/DDBJ databases">
        <title>The genomes of 5 underutilized Papilionoideae crops provide insights into root nodulation and disease resistanc.</title>
        <authorList>
            <person name="Jiang F."/>
        </authorList>
    </citation>
    <scope>NUCLEOTIDE SEQUENCE [LARGE SCALE GENOMIC DNA]</scope>
    <source>
        <strain evidence="7">LVBAO_FW01</strain>
        <tissue evidence="7">Leaves</tissue>
    </source>
</reference>
<keyword evidence="4" id="KW-0964">Secreted</keyword>
<proteinExistence type="inferred from homology"/>
<keyword evidence="8" id="KW-1185">Reference proteome</keyword>
<evidence type="ECO:0000256" key="6">
    <source>
        <dbReference type="SAM" id="Phobius"/>
    </source>
</evidence>
<evidence type="ECO:0000256" key="3">
    <source>
        <dbReference type="ARBA" id="ARBA00022471"/>
    </source>
</evidence>
<organism evidence="7 8">
    <name type="scientific">Canavalia gladiata</name>
    <name type="common">Sword bean</name>
    <name type="synonym">Dolichos gladiatus</name>
    <dbReference type="NCBI Taxonomy" id="3824"/>
    <lineage>
        <taxon>Eukaryota</taxon>
        <taxon>Viridiplantae</taxon>
        <taxon>Streptophyta</taxon>
        <taxon>Embryophyta</taxon>
        <taxon>Tracheophyta</taxon>
        <taxon>Spermatophyta</taxon>
        <taxon>Magnoliopsida</taxon>
        <taxon>eudicotyledons</taxon>
        <taxon>Gunneridae</taxon>
        <taxon>Pentapetalae</taxon>
        <taxon>rosids</taxon>
        <taxon>fabids</taxon>
        <taxon>Fabales</taxon>
        <taxon>Fabaceae</taxon>
        <taxon>Papilionoideae</taxon>
        <taxon>50 kb inversion clade</taxon>
        <taxon>NPAAA clade</taxon>
        <taxon>indigoferoid/millettioid clade</taxon>
        <taxon>Phaseoleae</taxon>
        <taxon>Canavalia</taxon>
    </lineage>
</organism>
<evidence type="ECO:0008006" key="9">
    <source>
        <dbReference type="Google" id="ProtNLM"/>
    </source>
</evidence>